<evidence type="ECO:0000313" key="4">
    <source>
        <dbReference type="Proteomes" id="UP001642360"/>
    </source>
</evidence>
<dbReference type="AlphaFoldDB" id="A0ABC8RFZ9"/>
<evidence type="ECO:0000256" key="1">
    <source>
        <dbReference type="SAM" id="Coils"/>
    </source>
</evidence>
<dbReference type="EMBL" id="CAUOFW020001320">
    <property type="protein sequence ID" value="CAK9143663.1"/>
    <property type="molecule type" value="Genomic_DNA"/>
</dbReference>
<accession>A0ABC8RFZ9</accession>
<evidence type="ECO:0000313" key="3">
    <source>
        <dbReference type="EMBL" id="CAK9143663.1"/>
    </source>
</evidence>
<protein>
    <submittedName>
        <fullName evidence="3">Uncharacterized protein</fullName>
    </submittedName>
</protein>
<name>A0ABC8RFZ9_9AQUA</name>
<comment type="caution">
    <text evidence="3">The sequence shown here is derived from an EMBL/GenBank/DDBJ whole genome shotgun (WGS) entry which is preliminary data.</text>
</comment>
<proteinExistence type="predicted"/>
<feature type="coiled-coil region" evidence="1">
    <location>
        <begin position="3"/>
        <end position="30"/>
    </location>
</feature>
<feature type="region of interest" description="Disordered" evidence="2">
    <location>
        <begin position="151"/>
        <end position="174"/>
    </location>
</feature>
<feature type="coiled-coil region" evidence="1">
    <location>
        <begin position="57"/>
        <end position="98"/>
    </location>
</feature>
<dbReference type="Proteomes" id="UP001642360">
    <property type="component" value="Unassembled WGS sequence"/>
</dbReference>
<organism evidence="3 4">
    <name type="scientific">Ilex paraguariensis</name>
    <name type="common">yerba mate</name>
    <dbReference type="NCBI Taxonomy" id="185542"/>
    <lineage>
        <taxon>Eukaryota</taxon>
        <taxon>Viridiplantae</taxon>
        <taxon>Streptophyta</taxon>
        <taxon>Embryophyta</taxon>
        <taxon>Tracheophyta</taxon>
        <taxon>Spermatophyta</taxon>
        <taxon>Magnoliopsida</taxon>
        <taxon>eudicotyledons</taxon>
        <taxon>Gunneridae</taxon>
        <taxon>Pentapetalae</taxon>
        <taxon>asterids</taxon>
        <taxon>campanulids</taxon>
        <taxon>Aquifoliales</taxon>
        <taxon>Aquifoliaceae</taxon>
        <taxon>Ilex</taxon>
    </lineage>
</organism>
<keyword evidence="4" id="KW-1185">Reference proteome</keyword>
<gene>
    <name evidence="3" type="ORF">ILEXP_LOCUS11381</name>
</gene>
<sequence>MEIGVLTTENEELKKVIKCMERNKTTKNQREECTDNVVMETQILDFVIKLMEKDIQIFELENLVKVMKKENDDVKAKMAQLEAKNRELINQINELSVHAITQRFHNLSNQVHTPSITPESDDQIQQVQNTSSKVGQYSIVRRIKLKERKRNRDADYEYSKRKRGKKDDVTSHELEKSKGIVKLSNQNECEIINIDDSNGKTTTLQETNKREIAKWWKGCKALAPQEYNKLKQIHGSTGDL</sequence>
<keyword evidence="1" id="KW-0175">Coiled coil</keyword>
<evidence type="ECO:0000256" key="2">
    <source>
        <dbReference type="SAM" id="MobiDB-lite"/>
    </source>
</evidence>
<reference evidence="3 4" key="1">
    <citation type="submission" date="2024-02" db="EMBL/GenBank/DDBJ databases">
        <authorList>
            <person name="Vignale AGUSTIN F."/>
            <person name="Sosa J E."/>
            <person name="Modenutti C."/>
        </authorList>
    </citation>
    <scope>NUCLEOTIDE SEQUENCE [LARGE SCALE GENOMIC DNA]</scope>
</reference>